<protein>
    <submittedName>
        <fullName evidence="1">Uncharacterized protein</fullName>
    </submittedName>
</protein>
<name>I3WBW3_THESW</name>
<reference evidence="1 2" key="1">
    <citation type="journal article" date="2014" name="Appl. Environ. Microbiol.">
        <title>Profile of Secreted Hydrolases, Associated Proteins, and SlpA in Thermoanaerobacterium saccharolyticum during the Degradation of Hemicellulose.</title>
        <authorList>
            <person name="Currie D.H."/>
            <person name="Guss A.M."/>
            <person name="Herring C.D."/>
            <person name="Giannone R.J."/>
            <person name="Johnson C.M."/>
            <person name="Lankford P.K."/>
            <person name="Brown S.D."/>
            <person name="Hettich R.L."/>
            <person name="Lynd L.R."/>
        </authorList>
    </citation>
    <scope>NUCLEOTIDE SEQUENCE [LARGE SCALE GENOMIC DNA]</scope>
    <source>
        <strain evidence="2">DSM 8691 / JW/SL-YS485</strain>
    </source>
</reference>
<dbReference type="AlphaFoldDB" id="I3WBW3"/>
<dbReference type="EMBL" id="CP003185">
    <property type="protein sequence ID" value="AFK94314.1"/>
    <property type="molecule type" value="Genomic_DNA"/>
</dbReference>
<dbReference type="RefSeq" id="WP_014759585.1">
    <property type="nucleotide sequence ID" value="NC_017998.1"/>
</dbReference>
<geneLocation type="plasmid" evidence="1 2">
    <name>pMU3262</name>
</geneLocation>
<dbReference type="Proteomes" id="UP000006178">
    <property type="component" value="Plasmid pMU3262"/>
</dbReference>
<accession>I3WBW3</accession>
<evidence type="ECO:0000313" key="2">
    <source>
        <dbReference type="Proteomes" id="UP000006178"/>
    </source>
</evidence>
<evidence type="ECO:0000313" key="1">
    <source>
        <dbReference type="EMBL" id="AFK94314.1"/>
    </source>
</evidence>
<proteinExistence type="predicted"/>
<sequence length="70" mass="7592">MKLKEKSLNLYRKVYITLSNPAGMISVENIVWTGLGVLIAYGTLKTINAGVSATTTNIMNDLTNKAYTAP</sequence>
<organism evidence="1 2">
    <name type="scientific">Thermoanaerobacterium saccharolyticum (strain DSM 8691 / JW/SL-YS485)</name>
    <dbReference type="NCBI Taxonomy" id="1094508"/>
    <lineage>
        <taxon>Bacteria</taxon>
        <taxon>Bacillati</taxon>
        <taxon>Bacillota</taxon>
        <taxon>Clostridia</taxon>
        <taxon>Thermoanaerobacterales</taxon>
        <taxon>Thermoanaerobacteraceae</taxon>
        <taxon>Thermoanaerobacterium</taxon>
    </lineage>
</organism>
<keyword evidence="1" id="KW-0614">Plasmid</keyword>
<dbReference type="PATRIC" id="fig|1094508.3.peg.2795"/>
<keyword evidence="2" id="KW-1185">Reference proteome</keyword>
<dbReference type="KEGG" id="tsh:Tsac_2767"/>
<gene>
    <name evidence="1" type="ordered locus">Tsac_2767</name>
</gene>
<dbReference type="BioCyc" id="TSAC1094508:GLMA-2813-MONOMER"/>